<accession>A0AAW0WLA5</accession>
<name>A0AAW0WLA5_CHEQU</name>
<reference evidence="2 3" key="1">
    <citation type="journal article" date="2024" name="BMC Genomics">
        <title>Genome assembly of redclaw crayfish (Cherax quadricarinatus) provides insights into its immune adaptation and hypoxia tolerance.</title>
        <authorList>
            <person name="Liu Z."/>
            <person name="Zheng J."/>
            <person name="Li H."/>
            <person name="Fang K."/>
            <person name="Wang S."/>
            <person name="He J."/>
            <person name="Zhou D."/>
            <person name="Weng S."/>
            <person name="Chi M."/>
            <person name="Gu Z."/>
            <person name="He J."/>
            <person name="Li F."/>
            <person name="Wang M."/>
        </authorList>
    </citation>
    <scope>NUCLEOTIDE SEQUENCE [LARGE SCALE GENOMIC DNA]</scope>
    <source>
        <strain evidence="2">ZL_2023a</strain>
    </source>
</reference>
<dbReference type="Pfam" id="PF00023">
    <property type="entry name" value="Ank"/>
    <property type="match status" value="1"/>
</dbReference>
<dbReference type="PROSITE" id="PS50088">
    <property type="entry name" value="ANK_REPEAT"/>
    <property type="match status" value="1"/>
</dbReference>
<dbReference type="SMART" id="SM00248">
    <property type="entry name" value="ANK"/>
    <property type="match status" value="1"/>
</dbReference>
<dbReference type="Gene3D" id="1.25.40.20">
    <property type="entry name" value="Ankyrin repeat-containing domain"/>
    <property type="match status" value="1"/>
</dbReference>
<evidence type="ECO:0000313" key="3">
    <source>
        <dbReference type="Proteomes" id="UP001445076"/>
    </source>
</evidence>
<feature type="non-terminal residue" evidence="2">
    <location>
        <position position="159"/>
    </location>
</feature>
<comment type="caution">
    <text evidence="2">The sequence shown here is derived from an EMBL/GenBank/DDBJ whole genome shotgun (WGS) entry which is preliminary data.</text>
</comment>
<evidence type="ECO:0000256" key="1">
    <source>
        <dbReference type="PROSITE-ProRule" id="PRU00023"/>
    </source>
</evidence>
<gene>
    <name evidence="2" type="ORF">OTU49_009399</name>
</gene>
<dbReference type="SUPFAM" id="SSF48403">
    <property type="entry name" value="Ankyrin repeat"/>
    <property type="match status" value="1"/>
</dbReference>
<organism evidence="2 3">
    <name type="scientific">Cherax quadricarinatus</name>
    <name type="common">Australian red claw crayfish</name>
    <dbReference type="NCBI Taxonomy" id="27406"/>
    <lineage>
        <taxon>Eukaryota</taxon>
        <taxon>Metazoa</taxon>
        <taxon>Ecdysozoa</taxon>
        <taxon>Arthropoda</taxon>
        <taxon>Crustacea</taxon>
        <taxon>Multicrustacea</taxon>
        <taxon>Malacostraca</taxon>
        <taxon>Eumalacostraca</taxon>
        <taxon>Eucarida</taxon>
        <taxon>Decapoda</taxon>
        <taxon>Pleocyemata</taxon>
        <taxon>Astacidea</taxon>
        <taxon>Parastacoidea</taxon>
        <taxon>Parastacidae</taxon>
        <taxon>Cherax</taxon>
    </lineage>
</organism>
<proteinExistence type="predicted"/>
<dbReference type="InterPro" id="IPR002110">
    <property type="entry name" value="Ankyrin_rpt"/>
</dbReference>
<keyword evidence="1" id="KW-0040">ANK repeat</keyword>
<feature type="non-terminal residue" evidence="2">
    <location>
        <position position="1"/>
    </location>
</feature>
<dbReference type="InterPro" id="IPR036770">
    <property type="entry name" value="Ankyrin_rpt-contain_sf"/>
</dbReference>
<dbReference type="EMBL" id="JARKIK010000073">
    <property type="protein sequence ID" value="KAK8728112.1"/>
    <property type="molecule type" value="Genomic_DNA"/>
</dbReference>
<feature type="repeat" description="ANK" evidence="1">
    <location>
        <begin position="64"/>
        <end position="96"/>
    </location>
</feature>
<protein>
    <submittedName>
        <fullName evidence="2">Uncharacterized protein</fullName>
    </submittedName>
</protein>
<dbReference type="Proteomes" id="UP001445076">
    <property type="component" value="Unassembled WGS sequence"/>
</dbReference>
<sequence>RQSSQSVENNSALEEMSWMEQGRLYHHLIEAIYSASKAKNKRIYEENVAQLLSSKAPLVSPGSTYCSPLHLAITYNLLNILRRLLDNGASLTAKHFGLVPFQVAWRATGVTSEVSNYLTRVVEDKLINEKSLFTTDPVDSCLKKGIPHILKKIQGKTPW</sequence>
<dbReference type="AlphaFoldDB" id="A0AAW0WLA5"/>
<keyword evidence="3" id="KW-1185">Reference proteome</keyword>
<dbReference type="PROSITE" id="PS50297">
    <property type="entry name" value="ANK_REP_REGION"/>
    <property type="match status" value="1"/>
</dbReference>
<evidence type="ECO:0000313" key="2">
    <source>
        <dbReference type="EMBL" id="KAK8728112.1"/>
    </source>
</evidence>